<dbReference type="Proteomes" id="UP001054837">
    <property type="component" value="Unassembled WGS sequence"/>
</dbReference>
<dbReference type="EMBL" id="BPLQ01011076">
    <property type="protein sequence ID" value="GIY55354.1"/>
    <property type="molecule type" value="Genomic_DNA"/>
</dbReference>
<keyword evidence="2" id="KW-1185">Reference proteome</keyword>
<evidence type="ECO:0000313" key="1">
    <source>
        <dbReference type="EMBL" id="GIY55354.1"/>
    </source>
</evidence>
<gene>
    <name evidence="1" type="ORF">CDAR_65931</name>
</gene>
<dbReference type="AlphaFoldDB" id="A0AAV4UCD8"/>
<reference evidence="1 2" key="1">
    <citation type="submission" date="2021-06" db="EMBL/GenBank/DDBJ databases">
        <title>Caerostris darwini draft genome.</title>
        <authorList>
            <person name="Kono N."/>
            <person name="Arakawa K."/>
        </authorList>
    </citation>
    <scope>NUCLEOTIDE SEQUENCE [LARGE SCALE GENOMIC DNA]</scope>
</reference>
<protein>
    <submittedName>
        <fullName evidence="1">Uncharacterized protein</fullName>
    </submittedName>
</protein>
<organism evidence="1 2">
    <name type="scientific">Caerostris darwini</name>
    <dbReference type="NCBI Taxonomy" id="1538125"/>
    <lineage>
        <taxon>Eukaryota</taxon>
        <taxon>Metazoa</taxon>
        <taxon>Ecdysozoa</taxon>
        <taxon>Arthropoda</taxon>
        <taxon>Chelicerata</taxon>
        <taxon>Arachnida</taxon>
        <taxon>Araneae</taxon>
        <taxon>Araneomorphae</taxon>
        <taxon>Entelegynae</taxon>
        <taxon>Araneoidea</taxon>
        <taxon>Araneidae</taxon>
        <taxon>Caerostris</taxon>
    </lineage>
</organism>
<comment type="caution">
    <text evidence="1">The sequence shown here is derived from an EMBL/GenBank/DDBJ whole genome shotgun (WGS) entry which is preliminary data.</text>
</comment>
<sequence length="115" mass="13254">MTEQHLCNEIQLSAVSSKCSCCSQKKYEIFKRCDAESSIESASNRFPFADAKLEILRFSSRPLSPRDSFISNMKRVDRKTTYDKKQSFASRGVCTEDVAFERLEIFAPKAAWMHR</sequence>
<proteinExistence type="predicted"/>
<name>A0AAV4UCD8_9ARAC</name>
<accession>A0AAV4UCD8</accession>
<evidence type="ECO:0000313" key="2">
    <source>
        <dbReference type="Proteomes" id="UP001054837"/>
    </source>
</evidence>